<reference evidence="1 2" key="1">
    <citation type="submission" date="2016-04" db="EMBL/GenBank/DDBJ databases">
        <title>Genome analyses suggest a sexual origin of heterokaryosis in a supposedly ancient asexual fungus.</title>
        <authorList>
            <person name="Ropars J."/>
            <person name="Sedzielewska K."/>
            <person name="Noel J."/>
            <person name="Charron P."/>
            <person name="Farinelli L."/>
            <person name="Marton T."/>
            <person name="Kruger M."/>
            <person name="Pelin A."/>
            <person name="Brachmann A."/>
            <person name="Corradi N."/>
        </authorList>
    </citation>
    <scope>NUCLEOTIDE SEQUENCE [LARGE SCALE GENOMIC DNA]</scope>
    <source>
        <strain evidence="1 2">C2</strain>
    </source>
</reference>
<sequence length="85" mass="9808">MDVMLENISQSLKLQNITFDPNNHHVRCLAHVINLGTKKLIDHLYVTNKISYEDENTFEVSEDNDDNLKDAIYKVINIIAKIPIL</sequence>
<proteinExistence type="predicted"/>
<comment type="caution">
    <text evidence="1">The sequence shown here is derived from an EMBL/GenBank/DDBJ whole genome shotgun (WGS) entry which is preliminary data.</text>
</comment>
<dbReference type="Proteomes" id="UP000233469">
    <property type="component" value="Unassembled WGS sequence"/>
</dbReference>
<accession>A0A2N1N6X2</accession>
<gene>
    <name evidence="1" type="ORF">RhiirC2_697858</name>
</gene>
<dbReference type="AlphaFoldDB" id="A0A2N1N6X2"/>
<evidence type="ECO:0000313" key="1">
    <source>
        <dbReference type="EMBL" id="PKK69618.1"/>
    </source>
</evidence>
<dbReference type="VEuPathDB" id="FungiDB:RhiirA1_356034"/>
<evidence type="ECO:0000313" key="2">
    <source>
        <dbReference type="Proteomes" id="UP000233469"/>
    </source>
</evidence>
<dbReference type="EMBL" id="LLXL01000707">
    <property type="protein sequence ID" value="PKK69618.1"/>
    <property type="molecule type" value="Genomic_DNA"/>
</dbReference>
<reference evidence="1 2" key="2">
    <citation type="submission" date="2017-10" db="EMBL/GenBank/DDBJ databases">
        <title>Extensive intraspecific genome diversity in a model arbuscular mycorrhizal fungus.</title>
        <authorList>
            <person name="Chen E.C.H."/>
            <person name="Morin E."/>
            <person name="Baudet D."/>
            <person name="Noel J."/>
            <person name="Ndikumana S."/>
            <person name="Charron P."/>
            <person name="St-Onge C."/>
            <person name="Giorgi J."/>
            <person name="Grigoriev I.V."/>
            <person name="Roux C."/>
            <person name="Martin F.M."/>
            <person name="Corradi N."/>
        </authorList>
    </citation>
    <scope>NUCLEOTIDE SEQUENCE [LARGE SCALE GENOMIC DNA]</scope>
    <source>
        <strain evidence="1 2">C2</strain>
    </source>
</reference>
<organism evidence="1 2">
    <name type="scientific">Rhizophagus irregularis</name>
    <dbReference type="NCBI Taxonomy" id="588596"/>
    <lineage>
        <taxon>Eukaryota</taxon>
        <taxon>Fungi</taxon>
        <taxon>Fungi incertae sedis</taxon>
        <taxon>Mucoromycota</taxon>
        <taxon>Glomeromycotina</taxon>
        <taxon>Glomeromycetes</taxon>
        <taxon>Glomerales</taxon>
        <taxon>Glomeraceae</taxon>
        <taxon>Rhizophagus</taxon>
    </lineage>
</organism>
<name>A0A2N1N6X2_9GLOM</name>
<protein>
    <submittedName>
        <fullName evidence="1">Uncharacterized protein</fullName>
    </submittedName>
</protein>